<comment type="similarity">
    <text evidence="1">Belongs to the UPF0065 (bug) family.</text>
</comment>
<dbReference type="InterPro" id="IPR005064">
    <property type="entry name" value="BUG"/>
</dbReference>
<gene>
    <name evidence="2" type="ORF">AAIK43_18360</name>
</gene>
<dbReference type="PANTHER" id="PTHR42928">
    <property type="entry name" value="TRICARBOXYLATE-BINDING PROTEIN"/>
    <property type="match status" value="1"/>
</dbReference>
<evidence type="ECO:0000256" key="1">
    <source>
        <dbReference type="ARBA" id="ARBA00006987"/>
    </source>
</evidence>
<reference evidence="2 3" key="1">
    <citation type="submission" date="2024-05" db="EMBL/GenBank/DDBJ databases">
        <title>Achromobacter denitrificans. BP1, complete genome.</title>
        <authorList>
            <person name="Zhang B."/>
        </authorList>
    </citation>
    <scope>NUCLEOTIDE SEQUENCE [LARGE SCALE GENOMIC DNA]</scope>
    <source>
        <strain evidence="2 3">BP1</strain>
    </source>
</reference>
<evidence type="ECO:0000313" key="3">
    <source>
        <dbReference type="Proteomes" id="UP001446337"/>
    </source>
</evidence>
<proteinExistence type="inferred from homology"/>
<dbReference type="RefSeq" id="WP_343498436.1">
    <property type="nucleotide sequence ID" value="NZ_CP154792.1"/>
</dbReference>
<protein>
    <submittedName>
        <fullName evidence="2">Tripartite tricarboxylate transporter substrate-binding protein</fullName>
    </submittedName>
</protein>
<dbReference type="Pfam" id="PF03401">
    <property type="entry name" value="TctC"/>
    <property type="match status" value="1"/>
</dbReference>
<dbReference type="PANTHER" id="PTHR42928:SF5">
    <property type="entry name" value="BLR1237 PROTEIN"/>
    <property type="match status" value="1"/>
</dbReference>
<accession>A0ABZ3FUF7</accession>
<keyword evidence="3" id="KW-1185">Reference proteome</keyword>
<dbReference type="Proteomes" id="UP001446337">
    <property type="component" value="Chromosome"/>
</dbReference>
<name>A0ABZ3FUF7_ACHDE</name>
<organism evidence="2 3">
    <name type="scientific">Achromobacter denitrificans</name>
    <name type="common">Alcaligenes denitrificans</name>
    <dbReference type="NCBI Taxonomy" id="32002"/>
    <lineage>
        <taxon>Bacteria</taxon>
        <taxon>Pseudomonadati</taxon>
        <taxon>Pseudomonadota</taxon>
        <taxon>Betaproteobacteria</taxon>
        <taxon>Burkholderiales</taxon>
        <taxon>Alcaligenaceae</taxon>
        <taxon>Achromobacter</taxon>
    </lineage>
</organism>
<evidence type="ECO:0000313" key="2">
    <source>
        <dbReference type="EMBL" id="XAN13376.1"/>
    </source>
</evidence>
<sequence>MAKFVTAGPPGSVMDIICRKLSEVLSGEYAKTVVVENRPGAAVQIASTLVKNAPSDGGTFLLTPLPSMYLYPNTYKGLPYDPNTDFLSVCSVAEMDLALAVGPEVPSDITSLQAFFAWVKKDPKRTSFGSPAVGATTHFIGVMAGREAGIDMQHVGYKGPTPSRLSHVELANSSSLCNVDRLRAFRKSWQVSFVG</sequence>
<dbReference type="Gene3D" id="3.40.190.10">
    <property type="entry name" value="Periplasmic binding protein-like II"/>
    <property type="match status" value="1"/>
</dbReference>
<dbReference type="Gene3D" id="3.40.190.150">
    <property type="entry name" value="Bordetella uptake gene, domain 1"/>
    <property type="match status" value="1"/>
</dbReference>
<dbReference type="InterPro" id="IPR042100">
    <property type="entry name" value="Bug_dom1"/>
</dbReference>
<dbReference type="EMBL" id="CP154792">
    <property type="protein sequence ID" value="XAN13376.1"/>
    <property type="molecule type" value="Genomic_DNA"/>
</dbReference>